<organism evidence="2">
    <name type="scientific">candidate division WOR-3 bacterium</name>
    <dbReference type="NCBI Taxonomy" id="2052148"/>
    <lineage>
        <taxon>Bacteria</taxon>
        <taxon>Bacteria division WOR-3</taxon>
    </lineage>
</organism>
<dbReference type="CDD" id="cd00198">
    <property type="entry name" value="vWFA"/>
    <property type="match status" value="1"/>
</dbReference>
<accession>A0A7V0XFW8</accession>
<dbReference type="Pfam" id="PF13519">
    <property type="entry name" value="VWA_2"/>
    <property type="match status" value="1"/>
</dbReference>
<evidence type="ECO:0000313" key="2">
    <source>
        <dbReference type="EMBL" id="HDR00479.1"/>
    </source>
</evidence>
<reference evidence="2" key="1">
    <citation type="journal article" date="2020" name="mSystems">
        <title>Genome- and Community-Level Interaction Insights into Carbon Utilization and Element Cycling Functions of Hydrothermarchaeota in Hydrothermal Sediment.</title>
        <authorList>
            <person name="Zhou Z."/>
            <person name="Liu Y."/>
            <person name="Xu W."/>
            <person name="Pan J."/>
            <person name="Luo Z.H."/>
            <person name="Li M."/>
        </authorList>
    </citation>
    <scope>NUCLEOTIDE SEQUENCE [LARGE SCALE GENOMIC DNA]</scope>
    <source>
        <strain evidence="2">SpSt-1182</strain>
    </source>
</reference>
<gene>
    <name evidence="2" type="ORF">ENN51_09395</name>
</gene>
<protein>
    <submittedName>
        <fullName evidence="2">VWA domain-containing protein</fullName>
    </submittedName>
</protein>
<feature type="domain" description="VWFA" evidence="1">
    <location>
        <begin position="35"/>
        <end position="204"/>
    </location>
</feature>
<name>A0A7V0XFW8_UNCW3</name>
<dbReference type="InterPro" id="IPR036465">
    <property type="entry name" value="vWFA_dom_sf"/>
</dbReference>
<sequence length="204" mass="23316">MRAIITILSVTLLLACQGGPSLEQVAIEATPRPLDIVLVLDQSSSMRWTDPENNRVEASRFFVDFLSSYWAREQDHRVGLVNFGDKKPPNPEDEVHYLISLDTANLAERNRLLGRIKPLDLVYTSFIEAFRTARILFDQAPADRERQRVIVLLTDGEPDDTRRLSRAAYFEELIRYYNDSLAGCNLHVIGLDINDGYWTSTLPY</sequence>
<dbReference type="Gene3D" id="3.40.50.410">
    <property type="entry name" value="von Willebrand factor, type A domain"/>
    <property type="match status" value="1"/>
</dbReference>
<feature type="non-terminal residue" evidence="2">
    <location>
        <position position="204"/>
    </location>
</feature>
<dbReference type="EMBL" id="DSBX01000358">
    <property type="protein sequence ID" value="HDR00479.1"/>
    <property type="molecule type" value="Genomic_DNA"/>
</dbReference>
<dbReference type="PROSITE" id="PS50234">
    <property type="entry name" value="VWFA"/>
    <property type="match status" value="1"/>
</dbReference>
<dbReference type="InterPro" id="IPR002035">
    <property type="entry name" value="VWF_A"/>
</dbReference>
<proteinExistence type="predicted"/>
<comment type="caution">
    <text evidence="2">The sequence shown here is derived from an EMBL/GenBank/DDBJ whole genome shotgun (WGS) entry which is preliminary data.</text>
</comment>
<dbReference type="AlphaFoldDB" id="A0A7V0XFW8"/>
<dbReference type="PROSITE" id="PS51257">
    <property type="entry name" value="PROKAR_LIPOPROTEIN"/>
    <property type="match status" value="1"/>
</dbReference>
<evidence type="ECO:0000259" key="1">
    <source>
        <dbReference type="PROSITE" id="PS50234"/>
    </source>
</evidence>
<dbReference type="SUPFAM" id="SSF53300">
    <property type="entry name" value="vWA-like"/>
    <property type="match status" value="1"/>
</dbReference>
<dbReference type="Proteomes" id="UP000885672">
    <property type="component" value="Unassembled WGS sequence"/>
</dbReference>
<dbReference type="SMART" id="SM00327">
    <property type="entry name" value="VWA"/>
    <property type="match status" value="1"/>
</dbReference>